<dbReference type="AlphaFoldDB" id="A0A8J7K1W6"/>
<comment type="caution">
    <text evidence="3">The sequence shown here is derived from an EMBL/GenBank/DDBJ whole genome shotgun (WGS) entry which is preliminary data.</text>
</comment>
<feature type="transmembrane region" description="Helical" evidence="2">
    <location>
        <begin position="97"/>
        <end position="119"/>
    </location>
</feature>
<protein>
    <submittedName>
        <fullName evidence="3">Uncharacterized protein</fullName>
    </submittedName>
</protein>
<evidence type="ECO:0000313" key="3">
    <source>
        <dbReference type="EMBL" id="MBE9609791.1"/>
    </source>
</evidence>
<feature type="transmembrane region" description="Helical" evidence="2">
    <location>
        <begin position="189"/>
        <end position="211"/>
    </location>
</feature>
<dbReference type="RefSeq" id="WP_194116312.1">
    <property type="nucleotide sequence ID" value="NZ_JADFUA010000005.1"/>
</dbReference>
<feature type="transmembrane region" description="Helical" evidence="2">
    <location>
        <begin position="140"/>
        <end position="160"/>
    </location>
</feature>
<feature type="transmembrane region" description="Helical" evidence="2">
    <location>
        <begin position="166"/>
        <end position="182"/>
    </location>
</feature>
<dbReference type="EMBL" id="JADFUA010000005">
    <property type="protein sequence ID" value="MBE9609791.1"/>
    <property type="molecule type" value="Genomic_DNA"/>
</dbReference>
<evidence type="ECO:0000313" key="4">
    <source>
        <dbReference type="Proteomes" id="UP000604481"/>
    </source>
</evidence>
<feature type="region of interest" description="Disordered" evidence="1">
    <location>
        <begin position="256"/>
        <end position="279"/>
    </location>
</feature>
<feature type="transmembrane region" description="Helical" evidence="2">
    <location>
        <begin position="217"/>
        <end position="241"/>
    </location>
</feature>
<evidence type="ECO:0000256" key="2">
    <source>
        <dbReference type="SAM" id="Phobius"/>
    </source>
</evidence>
<feature type="transmembrane region" description="Helical" evidence="2">
    <location>
        <begin position="57"/>
        <end position="77"/>
    </location>
</feature>
<accession>A0A8J7K1W6</accession>
<dbReference type="Proteomes" id="UP000604481">
    <property type="component" value="Unassembled WGS sequence"/>
</dbReference>
<keyword evidence="2" id="KW-0472">Membrane</keyword>
<keyword evidence="4" id="KW-1185">Reference proteome</keyword>
<sequence length="279" mass="30518">MRELAKLLLQLLAFLLMLLAGFFLFPLATLAAWPLGVLVLAGFWLLLLAGEYWQRELLKATGWLLLLGSGFSCFYLYDRLSGSQPAAPWLAAIPGPLVTLLAVLVLLPFWFLLPLWAQLAARLLRGESPTILLPGRDMRFLVGVLGWCLLLLGCVLLVLLLPWQGWVLAGCLLLGMLFLLWQQSSEERLVPLAPGLGLFFPACWLLARALWPAGLPLWSWSGIGLLLVALLVVLLLLGVIVHLGWVLRGRPVPPIAPAPEQGPPRGIEKPARSSPDVSG</sequence>
<gene>
    <name evidence="3" type="ORF">INR99_10555</name>
</gene>
<organism evidence="3 4">
    <name type="scientific">Chitinilyticum piscinae</name>
    <dbReference type="NCBI Taxonomy" id="2866724"/>
    <lineage>
        <taxon>Bacteria</taxon>
        <taxon>Pseudomonadati</taxon>
        <taxon>Pseudomonadota</taxon>
        <taxon>Betaproteobacteria</taxon>
        <taxon>Neisseriales</taxon>
        <taxon>Chitinibacteraceae</taxon>
        <taxon>Chitinilyticum</taxon>
    </lineage>
</organism>
<feature type="transmembrane region" description="Helical" evidence="2">
    <location>
        <begin position="31"/>
        <end position="50"/>
    </location>
</feature>
<keyword evidence="2" id="KW-1133">Transmembrane helix</keyword>
<proteinExistence type="predicted"/>
<evidence type="ECO:0000256" key="1">
    <source>
        <dbReference type="SAM" id="MobiDB-lite"/>
    </source>
</evidence>
<keyword evidence="2" id="KW-0812">Transmembrane</keyword>
<name>A0A8J7K1W6_9NEIS</name>
<feature type="transmembrane region" description="Helical" evidence="2">
    <location>
        <begin position="7"/>
        <end position="25"/>
    </location>
</feature>
<reference evidence="3 4" key="1">
    <citation type="submission" date="2020-10" db="EMBL/GenBank/DDBJ databases">
        <title>The genome sequence of Chitinilyticum litopenaei 4Y14.</title>
        <authorList>
            <person name="Liu Y."/>
        </authorList>
    </citation>
    <scope>NUCLEOTIDE SEQUENCE [LARGE SCALE GENOMIC DNA]</scope>
    <source>
        <strain evidence="3 4">4Y14</strain>
    </source>
</reference>